<dbReference type="Proteomes" id="UP000070366">
    <property type="component" value="Unassembled WGS sequence"/>
</dbReference>
<accession>A0A136Q1L2</accession>
<comment type="caution">
    <text evidence="2">The sequence shown here is derived from an EMBL/GenBank/DDBJ whole genome shotgun (WGS) entry which is preliminary data.</text>
</comment>
<reference evidence="2 3" key="1">
    <citation type="submission" date="2016-02" db="EMBL/GenBank/DDBJ databases">
        <authorList>
            <person name="Wen L."/>
            <person name="He K."/>
            <person name="Yang H."/>
        </authorList>
    </citation>
    <scope>NUCLEOTIDE SEQUENCE [LARGE SCALE GENOMIC DNA]</scope>
    <source>
        <strain evidence="2 3">DSM 22607</strain>
    </source>
</reference>
<evidence type="ECO:0000313" key="2">
    <source>
        <dbReference type="EMBL" id="KXK64573.1"/>
    </source>
</evidence>
<organism evidence="2 3">
    <name type="scientific">Christensenella minuta</name>
    <dbReference type="NCBI Taxonomy" id="626937"/>
    <lineage>
        <taxon>Bacteria</taxon>
        <taxon>Bacillati</taxon>
        <taxon>Bacillota</taxon>
        <taxon>Clostridia</taxon>
        <taxon>Christensenellales</taxon>
        <taxon>Christensenellaceae</taxon>
        <taxon>Christensenella</taxon>
    </lineage>
</organism>
<protein>
    <submittedName>
        <fullName evidence="2">Uncharacterized protein</fullName>
    </submittedName>
</protein>
<dbReference type="STRING" id="626937.HMPREF3293_02653"/>
<feature type="compositionally biased region" description="Basic and acidic residues" evidence="1">
    <location>
        <begin position="8"/>
        <end position="17"/>
    </location>
</feature>
<dbReference type="EMBL" id="LSZW01000064">
    <property type="protein sequence ID" value="KXK64573.1"/>
    <property type="molecule type" value="Genomic_DNA"/>
</dbReference>
<evidence type="ECO:0000256" key="1">
    <source>
        <dbReference type="SAM" id="MobiDB-lite"/>
    </source>
</evidence>
<name>A0A136Q1L2_9FIRM</name>
<sequence>MGPPNPLSRDRTRREKGYLSSGKPGRRRKTRAPCRLPAGKILKKS</sequence>
<keyword evidence="3" id="KW-1185">Reference proteome</keyword>
<gene>
    <name evidence="2" type="ORF">HMPREF3293_02653</name>
</gene>
<proteinExistence type="predicted"/>
<feature type="region of interest" description="Disordered" evidence="1">
    <location>
        <begin position="1"/>
        <end position="45"/>
    </location>
</feature>
<evidence type="ECO:0000313" key="3">
    <source>
        <dbReference type="Proteomes" id="UP000070366"/>
    </source>
</evidence>
<dbReference type="AlphaFoldDB" id="A0A136Q1L2"/>